<dbReference type="EMBL" id="ACFG01000004">
    <property type="protein sequence ID" value="EEH64347.1"/>
    <property type="molecule type" value="Genomic_DNA"/>
</dbReference>
<accession>C0VY44</accession>
<evidence type="ECO:0000313" key="3">
    <source>
        <dbReference type="Proteomes" id="UP000010301"/>
    </source>
</evidence>
<organism evidence="2 3">
    <name type="scientific">Gleimia coleocanis DSM 15436</name>
    <dbReference type="NCBI Taxonomy" id="525245"/>
    <lineage>
        <taxon>Bacteria</taxon>
        <taxon>Bacillati</taxon>
        <taxon>Actinomycetota</taxon>
        <taxon>Actinomycetes</taxon>
        <taxon>Actinomycetales</taxon>
        <taxon>Actinomycetaceae</taxon>
        <taxon>Gleimia</taxon>
    </lineage>
</organism>
<dbReference type="SUPFAM" id="SSF53613">
    <property type="entry name" value="Ribokinase-like"/>
    <property type="match status" value="1"/>
</dbReference>
<gene>
    <name evidence="2" type="ORF">HMPREF0044_0084</name>
</gene>
<dbReference type="Pfam" id="PF00294">
    <property type="entry name" value="PfkB"/>
    <property type="match status" value="1"/>
</dbReference>
<evidence type="ECO:0000259" key="1">
    <source>
        <dbReference type="Pfam" id="PF00294"/>
    </source>
</evidence>
<protein>
    <recommendedName>
        <fullName evidence="1">Carbohydrate kinase PfkB domain-containing protein</fullName>
    </recommendedName>
</protein>
<dbReference type="AlphaFoldDB" id="C0VY44"/>
<comment type="caution">
    <text evidence="2">The sequence shown here is derived from an EMBL/GenBank/DDBJ whole genome shotgun (WGS) entry which is preliminary data.</text>
</comment>
<sequence length="177" mass="19263">MLPLDLNEKSSAIDFGVNCDLLADDPFSQIEEKPNYLRILDGGSWKPWLPTILPFIDVAVISADFKAPLATDVADTVEFLKGFGITKVVQTNGEESVRYWWDGVTGSVDVPSVKTVCTLGAGDIFHGAFAWGCAQLWNHTNELNAVQVVEVIRFATAIAAKSVQSFGTRTWLKSLGA</sequence>
<dbReference type="InterPro" id="IPR011611">
    <property type="entry name" value="PfkB_dom"/>
</dbReference>
<dbReference type="STRING" id="525245.HMPREF0044_0084"/>
<evidence type="ECO:0000313" key="2">
    <source>
        <dbReference type="EMBL" id="EEH64347.1"/>
    </source>
</evidence>
<dbReference type="InterPro" id="IPR029056">
    <property type="entry name" value="Ribokinase-like"/>
</dbReference>
<dbReference type="HOGENOM" id="CLU_1514770_0_0_11"/>
<name>C0VY44_9ACTO</name>
<keyword evidence="3" id="KW-1185">Reference proteome</keyword>
<proteinExistence type="predicted"/>
<dbReference type="eggNOG" id="COG0524">
    <property type="taxonomic scope" value="Bacteria"/>
</dbReference>
<feature type="domain" description="Carbohydrate kinase PfkB" evidence="1">
    <location>
        <begin position="69"/>
        <end position="170"/>
    </location>
</feature>
<dbReference type="Proteomes" id="UP000010301">
    <property type="component" value="Unassembled WGS sequence"/>
</dbReference>
<dbReference type="Gene3D" id="3.40.1190.20">
    <property type="match status" value="1"/>
</dbReference>
<reference evidence="2 3" key="1">
    <citation type="submission" date="2009-01" db="EMBL/GenBank/DDBJ databases">
        <authorList>
            <person name="Qin X."/>
            <person name="Bachman B."/>
            <person name="Battles P."/>
            <person name="Bell A."/>
            <person name="Bess C."/>
            <person name="Bickham C."/>
            <person name="Chaboub L."/>
            <person name="Chen D."/>
            <person name="Coyle M."/>
            <person name="Deiros D.R."/>
            <person name="Dinh H."/>
            <person name="Forbes L."/>
            <person name="Fowler G."/>
            <person name="Francisco L."/>
            <person name="Fu Q."/>
            <person name="Gubbala S."/>
            <person name="Hale W."/>
            <person name="Han Y."/>
            <person name="Hemphill L."/>
            <person name="Highlander S.K."/>
            <person name="Hirani K."/>
            <person name="Hogues M."/>
            <person name="Jackson L."/>
            <person name="Jakkamsetti A."/>
            <person name="Javaid M."/>
            <person name="Jiang H."/>
            <person name="Korchina V."/>
            <person name="Kovar C."/>
            <person name="Lara F."/>
            <person name="Lee S."/>
            <person name="Mata R."/>
            <person name="Mathew T."/>
            <person name="Moen C."/>
            <person name="Morales K."/>
            <person name="Munidasa M."/>
            <person name="Nazareth L."/>
            <person name="Ngo R."/>
            <person name="Nguyen L."/>
            <person name="Okwuonu G."/>
            <person name="Ongeri F."/>
            <person name="Patil S."/>
            <person name="Petrosino J."/>
            <person name="Pham C."/>
            <person name="Pham P."/>
            <person name="Pu L.-L."/>
            <person name="Puazo M."/>
            <person name="Raj R."/>
            <person name="Reid J."/>
            <person name="Rouhana J."/>
            <person name="Saada N."/>
            <person name="Shang Y."/>
            <person name="Simmons D."/>
            <person name="Thornton R."/>
            <person name="Warren J."/>
            <person name="Weissenberger G."/>
            <person name="Zhang J."/>
            <person name="Zhang L."/>
            <person name="Zhou C."/>
            <person name="Zhu D."/>
            <person name="Muzny D."/>
            <person name="Worley K."/>
            <person name="Gibbs R."/>
        </authorList>
    </citation>
    <scope>NUCLEOTIDE SEQUENCE [LARGE SCALE GENOMIC DNA]</scope>
    <source>
        <strain evidence="2 3">DSM 15436</strain>
    </source>
</reference>